<dbReference type="EMBL" id="GGEC01011434">
    <property type="protein sequence ID" value="MBW91917.1"/>
    <property type="molecule type" value="Transcribed_RNA"/>
</dbReference>
<accession>A0A2P2JEM8</accession>
<evidence type="ECO:0000256" key="1">
    <source>
        <dbReference type="SAM" id="Phobius"/>
    </source>
</evidence>
<keyword evidence="1" id="KW-0812">Transmembrane</keyword>
<keyword evidence="1" id="KW-0472">Membrane</keyword>
<keyword evidence="2" id="KW-0808">Transferase</keyword>
<dbReference type="AlphaFoldDB" id="A0A2P2JEM8"/>
<proteinExistence type="predicted"/>
<name>A0A2P2JEM8_RHIMU</name>
<evidence type="ECO:0000313" key="2">
    <source>
        <dbReference type="EMBL" id="MBW91917.1"/>
    </source>
</evidence>
<feature type="transmembrane region" description="Helical" evidence="1">
    <location>
        <begin position="99"/>
        <end position="120"/>
    </location>
</feature>
<dbReference type="GO" id="GO:0016746">
    <property type="term" value="F:acyltransferase activity"/>
    <property type="evidence" value="ECO:0007669"/>
    <property type="project" value="UniProtKB-KW"/>
</dbReference>
<protein>
    <submittedName>
        <fullName evidence="2">1-acyl-sn-glycerol-3-phosphate acyltransferase-like isoform X2</fullName>
    </submittedName>
</protein>
<reference evidence="2" key="1">
    <citation type="submission" date="2018-02" db="EMBL/GenBank/DDBJ databases">
        <title>Rhizophora mucronata_Transcriptome.</title>
        <authorList>
            <person name="Meera S.P."/>
            <person name="Sreeshan A."/>
            <person name="Augustine A."/>
        </authorList>
    </citation>
    <scope>NUCLEOTIDE SEQUENCE</scope>
    <source>
        <tissue evidence="2">Leaf</tissue>
    </source>
</reference>
<organism evidence="2">
    <name type="scientific">Rhizophora mucronata</name>
    <name type="common">Asiatic mangrove</name>
    <dbReference type="NCBI Taxonomy" id="61149"/>
    <lineage>
        <taxon>Eukaryota</taxon>
        <taxon>Viridiplantae</taxon>
        <taxon>Streptophyta</taxon>
        <taxon>Embryophyta</taxon>
        <taxon>Tracheophyta</taxon>
        <taxon>Spermatophyta</taxon>
        <taxon>Magnoliopsida</taxon>
        <taxon>eudicotyledons</taxon>
        <taxon>Gunneridae</taxon>
        <taxon>Pentapetalae</taxon>
        <taxon>rosids</taxon>
        <taxon>fabids</taxon>
        <taxon>Malpighiales</taxon>
        <taxon>Rhizophoraceae</taxon>
        <taxon>Rhizophora</taxon>
    </lineage>
</organism>
<keyword evidence="2" id="KW-0012">Acyltransferase</keyword>
<keyword evidence="1" id="KW-1133">Transmembrane helix</keyword>
<sequence>MSITLAKMHVHTFYLESSLWEHRDYTRPKESKTKARNLTRYRTSNSTRESSDYWLYSTAPSLSQTMAFQFVVFSHGHSRLPKLQRREVSTKRPLRLRKVFNINVVYHFYVGIDILIRPFVCP</sequence>